<dbReference type="SUPFAM" id="SSF51206">
    <property type="entry name" value="cAMP-binding domain-like"/>
    <property type="match status" value="1"/>
</dbReference>
<dbReference type="InterPro" id="IPR000595">
    <property type="entry name" value="cNMP-bd_dom"/>
</dbReference>
<accession>A0A0N0IY31</accession>
<protein>
    <submittedName>
        <fullName evidence="2">Cyclic nucleotide-binding protein</fullName>
    </submittedName>
</protein>
<evidence type="ECO:0000313" key="2">
    <source>
        <dbReference type="EMBL" id="KPE52791.1"/>
    </source>
</evidence>
<evidence type="ECO:0000259" key="1">
    <source>
        <dbReference type="PROSITE" id="PS50042"/>
    </source>
</evidence>
<sequence length="193" mass="22218">MYDTLIEYINSRVSRPLSANEIGILKSNFAPHKLKKRDFFLHAGDVSSYMGFLAKGSMKKYSTDSKGTEHIMSLYIEGWWVGDRESFAKLTPSSFNIEACENTDLLVLTREATAEVFSLPIMDELRRQLDENYSFASQKRINAAISMTAEERYNMLIESYPEFSQRFPQHMIASYLGITQETLSRIRSRAIKK</sequence>
<feature type="domain" description="Cyclic nucleotide-binding" evidence="1">
    <location>
        <begin position="13"/>
        <end position="117"/>
    </location>
</feature>
<dbReference type="Gene3D" id="2.60.120.10">
    <property type="entry name" value="Jelly Rolls"/>
    <property type="match status" value="1"/>
</dbReference>
<evidence type="ECO:0000313" key="3">
    <source>
        <dbReference type="Proteomes" id="UP000037953"/>
    </source>
</evidence>
<dbReference type="PROSITE" id="PS50042">
    <property type="entry name" value="CNMP_BINDING_3"/>
    <property type="match status" value="1"/>
</dbReference>
<dbReference type="AlphaFoldDB" id="A0A0N0IY31"/>
<gene>
    <name evidence="2" type="ORF">AOB46_02000</name>
</gene>
<reference evidence="3" key="2">
    <citation type="submission" date="2015-09" db="EMBL/GenBank/DDBJ databases">
        <title>Draft genome sequence of a multidrug-resistant Chryseobacterium indologenes isolate from Malaysia.</title>
        <authorList>
            <person name="Yu C.Y."/>
            <person name="Ang G.Y."/>
            <person name="Chan K.-G."/>
        </authorList>
    </citation>
    <scope>NUCLEOTIDE SEQUENCE [LARGE SCALE GENOMIC DNA]</scope>
    <source>
        <strain evidence="3">CI_885</strain>
    </source>
</reference>
<dbReference type="Pfam" id="PF00027">
    <property type="entry name" value="cNMP_binding"/>
    <property type="match status" value="1"/>
</dbReference>
<proteinExistence type="predicted"/>
<dbReference type="PATRIC" id="fig|253.9.peg.421"/>
<dbReference type="Proteomes" id="UP000037953">
    <property type="component" value="Unassembled WGS sequence"/>
</dbReference>
<dbReference type="OrthoDB" id="1092431at2"/>
<reference evidence="2 3" key="1">
    <citation type="journal article" date="2015" name="Genom Data">
        <title>Draft genome sequence of a multidrug-resistant Chryseobacterium indologenes isolate from Malaysia.</title>
        <authorList>
            <person name="Yu C.Y."/>
            <person name="Ang G.Y."/>
            <person name="Cheng H.J."/>
            <person name="Cheong Y.M."/>
            <person name="Yin W.F."/>
            <person name="Chan K.G."/>
        </authorList>
    </citation>
    <scope>NUCLEOTIDE SEQUENCE [LARGE SCALE GENOMIC DNA]</scope>
    <source>
        <strain evidence="2 3">CI_885</strain>
    </source>
</reference>
<organism evidence="2 3">
    <name type="scientific">Chryseobacterium indologenes</name>
    <name type="common">Flavobacterium indologenes</name>
    <dbReference type="NCBI Taxonomy" id="253"/>
    <lineage>
        <taxon>Bacteria</taxon>
        <taxon>Pseudomonadati</taxon>
        <taxon>Bacteroidota</taxon>
        <taxon>Flavobacteriia</taxon>
        <taxon>Flavobacteriales</taxon>
        <taxon>Weeksellaceae</taxon>
        <taxon>Chryseobacterium group</taxon>
        <taxon>Chryseobacterium</taxon>
    </lineage>
</organism>
<dbReference type="RefSeq" id="WP_062696356.1">
    <property type="nucleotide sequence ID" value="NZ_LJOD01000001.1"/>
</dbReference>
<dbReference type="InterPro" id="IPR018490">
    <property type="entry name" value="cNMP-bd_dom_sf"/>
</dbReference>
<dbReference type="InterPro" id="IPR014710">
    <property type="entry name" value="RmlC-like_jellyroll"/>
</dbReference>
<comment type="caution">
    <text evidence="2">The sequence shown here is derived from an EMBL/GenBank/DDBJ whole genome shotgun (WGS) entry which is preliminary data.</text>
</comment>
<dbReference type="EMBL" id="LJOD01000001">
    <property type="protein sequence ID" value="KPE52791.1"/>
    <property type="molecule type" value="Genomic_DNA"/>
</dbReference>
<name>A0A0N0IY31_CHRID</name>